<dbReference type="Pfam" id="PF07023">
    <property type="entry name" value="DUF1315"/>
    <property type="match status" value="1"/>
</dbReference>
<dbReference type="AlphaFoldDB" id="A0A090IFI7"/>
<dbReference type="GeneID" id="61295376"/>
<dbReference type="PATRIC" id="fig|80854.5.peg.3575"/>
<evidence type="ECO:0008006" key="5">
    <source>
        <dbReference type="Google" id="ProtNLM"/>
    </source>
</evidence>
<accession>A0A090IFI7</accession>
<dbReference type="STRING" id="80854.MVIS_3378"/>
<keyword evidence="3" id="KW-1185">Reference proteome</keyword>
<dbReference type="InterPro" id="IPR009749">
    <property type="entry name" value="DUF1315"/>
</dbReference>
<name>A0A090IFI7_9GAMM</name>
<sequence>MSVDKLLESMTPEVYEKLRTAVELGKWENGVVLTPAQKDSSLQAVMLYQSRFNTEPEHFTIGTDGEIAMLKKAVLKQQFRDKKAAQEEEILRVDVD</sequence>
<dbReference type="OrthoDB" id="5616307at2"/>
<gene>
    <name evidence="1" type="ORF">MT2528_1492</name>
    <name evidence="2" type="ORF">NVI5450_1690</name>
</gene>
<dbReference type="HOGENOM" id="CLU_150108_0_1_6"/>
<dbReference type="EMBL" id="FPLD01000051">
    <property type="protein sequence ID" value="SGY95252.1"/>
    <property type="molecule type" value="Genomic_DNA"/>
</dbReference>
<protein>
    <recommendedName>
        <fullName evidence="5">DUF1315 family protein</fullName>
    </recommendedName>
</protein>
<organism evidence="2 4">
    <name type="scientific">Moritella viscosa</name>
    <dbReference type="NCBI Taxonomy" id="80854"/>
    <lineage>
        <taxon>Bacteria</taxon>
        <taxon>Pseudomonadati</taxon>
        <taxon>Pseudomonadota</taxon>
        <taxon>Gammaproteobacteria</taxon>
        <taxon>Alteromonadales</taxon>
        <taxon>Moritellaceae</taxon>
        <taxon>Moritella</taxon>
    </lineage>
</organism>
<evidence type="ECO:0000313" key="1">
    <source>
        <dbReference type="EMBL" id="SGY88335.1"/>
    </source>
</evidence>
<dbReference type="Proteomes" id="UP000182660">
    <property type="component" value="Unassembled WGS sequence"/>
</dbReference>
<evidence type="ECO:0000313" key="4">
    <source>
        <dbReference type="Proteomes" id="UP000183794"/>
    </source>
</evidence>
<evidence type="ECO:0000313" key="2">
    <source>
        <dbReference type="EMBL" id="SGY95252.1"/>
    </source>
</evidence>
<evidence type="ECO:0000313" key="3">
    <source>
        <dbReference type="Proteomes" id="UP000182660"/>
    </source>
</evidence>
<dbReference type="Proteomes" id="UP000183794">
    <property type="component" value="Unassembled WGS sequence"/>
</dbReference>
<dbReference type="EMBL" id="FPLJ01000039">
    <property type="protein sequence ID" value="SGY88335.1"/>
    <property type="molecule type" value="Genomic_DNA"/>
</dbReference>
<reference evidence="2 4" key="2">
    <citation type="submission" date="2016-11" db="EMBL/GenBank/DDBJ databases">
        <authorList>
            <person name="Jaros S."/>
            <person name="Januszkiewicz K."/>
            <person name="Wedrychowicz H."/>
        </authorList>
    </citation>
    <scope>NUCLEOTIDE SEQUENCE [LARGE SCALE GENOMIC DNA]</scope>
    <source>
        <strain evidence="2">NVI 5450</strain>
    </source>
</reference>
<dbReference type="KEGG" id="mvs:MVIS_3378"/>
<reference evidence="1 3" key="1">
    <citation type="submission" date="2016-11" db="EMBL/GenBank/DDBJ databases">
        <authorList>
            <person name="Klemetsen T."/>
        </authorList>
    </citation>
    <scope>NUCLEOTIDE SEQUENCE [LARGE SCALE GENOMIC DNA]</scope>
    <source>
        <strain evidence="1">MT 2528</strain>
    </source>
</reference>
<proteinExistence type="predicted"/>
<dbReference type="RefSeq" id="WP_045111391.1">
    <property type="nucleotide sequence ID" value="NZ_CAWQZC010000118.1"/>
</dbReference>